<dbReference type="PANTHER" id="PTHR44086">
    <property type="entry name" value="THIOSULFATE SULFURTRANSFERASE RDL2, MITOCHONDRIAL-RELATED"/>
    <property type="match status" value="1"/>
</dbReference>
<dbReference type="Proteomes" id="UP000242146">
    <property type="component" value="Unassembled WGS sequence"/>
</dbReference>
<dbReference type="PROSITE" id="PS50206">
    <property type="entry name" value="RHODANESE_3"/>
    <property type="match status" value="1"/>
</dbReference>
<proteinExistence type="predicted"/>
<protein>
    <submittedName>
        <fullName evidence="2">Rhodanese-like protein</fullName>
    </submittedName>
</protein>
<accession>A0A1X2G987</accession>
<dbReference type="Pfam" id="PF00581">
    <property type="entry name" value="Rhodanese"/>
    <property type="match status" value="1"/>
</dbReference>
<dbReference type="EMBL" id="MCGT01000030">
    <property type="protein sequence ID" value="ORX48300.1"/>
    <property type="molecule type" value="Genomic_DNA"/>
</dbReference>
<dbReference type="Gene3D" id="3.40.250.10">
    <property type="entry name" value="Rhodanese-like domain"/>
    <property type="match status" value="1"/>
</dbReference>
<evidence type="ECO:0000313" key="2">
    <source>
        <dbReference type="EMBL" id="ORX48300.1"/>
    </source>
</evidence>
<name>A0A1X2G987_9FUNG</name>
<dbReference type="GO" id="GO:0004792">
    <property type="term" value="F:thiosulfate-cyanide sulfurtransferase activity"/>
    <property type="evidence" value="ECO:0007669"/>
    <property type="project" value="TreeGrafter"/>
</dbReference>
<dbReference type="SMART" id="SM00450">
    <property type="entry name" value="RHOD"/>
    <property type="match status" value="1"/>
</dbReference>
<dbReference type="PANTHER" id="PTHR44086:SF10">
    <property type="entry name" value="THIOSULFATE SULFURTRANSFERASE_RHODANESE-LIKE DOMAIN-CONTAINING PROTEIN 3"/>
    <property type="match status" value="1"/>
</dbReference>
<sequence>MLSRVLAHRPVIAGFTARLYSTKVDFDHVQSLVQNKNKSHILIDVREKNELLKGAIPTARNIPLSQFALAWQAEDDDFEHQFGFTKPDRDTTLVVYCQAGVRSAKAADYLESLGYQNVENYQGSWADYAAKTSNT</sequence>
<gene>
    <name evidence="2" type="ORF">DM01DRAFT_350775</name>
</gene>
<comment type="caution">
    <text evidence="2">The sequence shown here is derived from an EMBL/GenBank/DDBJ whole genome shotgun (WGS) entry which is preliminary data.</text>
</comment>
<dbReference type="STRING" id="101127.A0A1X2G987"/>
<dbReference type="OrthoDB" id="566238at2759"/>
<dbReference type="InterPro" id="IPR001763">
    <property type="entry name" value="Rhodanese-like_dom"/>
</dbReference>
<dbReference type="InterPro" id="IPR036873">
    <property type="entry name" value="Rhodanese-like_dom_sf"/>
</dbReference>
<dbReference type="AlphaFoldDB" id="A0A1X2G987"/>
<reference evidence="2 3" key="1">
    <citation type="submission" date="2016-07" db="EMBL/GenBank/DDBJ databases">
        <title>Pervasive Adenine N6-methylation of Active Genes in Fungi.</title>
        <authorList>
            <consortium name="DOE Joint Genome Institute"/>
            <person name="Mondo S.J."/>
            <person name="Dannebaum R.O."/>
            <person name="Kuo R.C."/>
            <person name="Labutti K."/>
            <person name="Haridas S."/>
            <person name="Kuo A."/>
            <person name="Salamov A."/>
            <person name="Ahrendt S.R."/>
            <person name="Lipzen A."/>
            <person name="Sullivan W."/>
            <person name="Andreopoulos W.B."/>
            <person name="Clum A."/>
            <person name="Lindquist E."/>
            <person name="Daum C."/>
            <person name="Ramamoorthy G.K."/>
            <person name="Gryganskyi A."/>
            <person name="Culley D."/>
            <person name="Magnuson J.K."/>
            <person name="James T.Y."/>
            <person name="O'Malley M.A."/>
            <person name="Stajich J.E."/>
            <person name="Spatafora J.W."/>
            <person name="Visel A."/>
            <person name="Grigoriev I.V."/>
        </authorList>
    </citation>
    <scope>NUCLEOTIDE SEQUENCE [LARGE SCALE GENOMIC DNA]</scope>
    <source>
        <strain evidence="2 3">NRRL 3301</strain>
    </source>
</reference>
<dbReference type="SUPFAM" id="SSF52821">
    <property type="entry name" value="Rhodanese/Cell cycle control phosphatase"/>
    <property type="match status" value="1"/>
</dbReference>
<feature type="domain" description="Rhodanese" evidence="1">
    <location>
        <begin position="36"/>
        <end position="133"/>
    </location>
</feature>
<evidence type="ECO:0000313" key="3">
    <source>
        <dbReference type="Proteomes" id="UP000242146"/>
    </source>
</evidence>
<organism evidence="2 3">
    <name type="scientific">Hesseltinella vesiculosa</name>
    <dbReference type="NCBI Taxonomy" id="101127"/>
    <lineage>
        <taxon>Eukaryota</taxon>
        <taxon>Fungi</taxon>
        <taxon>Fungi incertae sedis</taxon>
        <taxon>Mucoromycota</taxon>
        <taxon>Mucoromycotina</taxon>
        <taxon>Mucoromycetes</taxon>
        <taxon>Mucorales</taxon>
        <taxon>Cunninghamellaceae</taxon>
        <taxon>Hesseltinella</taxon>
    </lineage>
</organism>
<keyword evidence="3" id="KW-1185">Reference proteome</keyword>
<dbReference type="GO" id="GO:0005739">
    <property type="term" value="C:mitochondrion"/>
    <property type="evidence" value="ECO:0007669"/>
    <property type="project" value="TreeGrafter"/>
</dbReference>
<evidence type="ECO:0000259" key="1">
    <source>
        <dbReference type="PROSITE" id="PS50206"/>
    </source>
</evidence>